<dbReference type="KEGG" id="lpav:PLANPX_1257"/>
<evidence type="ECO:0000256" key="1">
    <source>
        <dbReference type="SAM" id="Phobius"/>
    </source>
</evidence>
<keyword evidence="3" id="KW-1185">Reference proteome</keyword>
<evidence type="ECO:0000313" key="2">
    <source>
        <dbReference type="EMBL" id="BBO31645.1"/>
    </source>
</evidence>
<dbReference type="Proteomes" id="UP000326837">
    <property type="component" value="Chromosome"/>
</dbReference>
<accession>A0A5K7X5I6</accession>
<dbReference type="EMBL" id="AP021861">
    <property type="protein sequence ID" value="BBO31645.1"/>
    <property type="molecule type" value="Genomic_DNA"/>
</dbReference>
<proteinExistence type="predicted"/>
<organism evidence="2 3">
    <name type="scientific">Lacipirellula parvula</name>
    <dbReference type="NCBI Taxonomy" id="2650471"/>
    <lineage>
        <taxon>Bacteria</taxon>
        <taxon>Pseudomonadati</taxon>
        <taxon>Planctomycetota</taxon>
        <taxon>Planctomycetia</taxon>
        <taxon>Pirellulales</taxon>
        <taxon>Lacipirellulaceae</taxon>
        <taxon>Lacipirellula</taxon>
    </lineage>
</organism>
<gene>
    <name evidence="2" type="ORF">PLANPX_1257</name>
</gene>
<evidence type="ECO:0000313" key="3">
    <source>
        <dbReference type="Proteomes" id="UP000326837"/>
    </source>
</evidence>
<keyword evidence="1" id="KW-1133">Transmembrane helix</keyword>
<feature type="transmembrane region" description="Helical" evidence="1">
    <location>
        <begin position="38"/>
        <end position="58"/>
    </location>
</feature>
<keyword evidence="1" id="KW-0472">Membrane</keyword>
<dbReference type="AlphaFoldDB" id="A0A5K7X5I6"/>
<name>A0A5K7X5I6_9BACT</name>
<sequence length="153" mass="16739">MHPSATLKRFAPHLIAGAIWTPLALLTLYGALRFARSFPYVAYPCFALFAAIFIAAVLSDMRHQRRMRESQRLLADLVCPACGAAFGISAAEEAFNPLSEPSDMLVDDFLVDDFGCSTVVCGECKTESIFHRLSHKLTRLRGTASDAWAIAGD</sequence>
<protein>
    <submittedName>
        <fullName evidence="2">Uncharacterized protein</fullName>
    </submittedName>
</protein>
<reference evidence="3" key="1">
    <citation type="submission" date="2019-10" db="EMBL/GenBank/DDBJ databases">
        <title>Lacipirellula parvula gen. nov., sp. nov., representing a lineage of planctomycetes widespread in freshwater anoxic habitats, and description of the family Lacipirellulaceae.</title>
        <authorList>
            <person name="Dedysh S.N."/>
            <person name="Kulichevskaya I.S."/>
            <person name="Beletsky A.V."/>
            <person name="Rakitin A.L."/>
            <person name="Mardanov A.V."/>
            <person name="Ivanova A.A."/>
            <person name="Saltykova V.X."/>
            <person name="Rijpstra W.I.C."/>
            <person name="Sinninghe Damste J.S."/>
            <person name="Ravin N.V."/>
        </authorList>
    </citation>
    <scope>NUCLEOTIDE SEQUENCE [LARGE SCALE GENOMIC DNA]</scope>
    <source>
        <strain evidence="3">PX69</strain>
    </source>
</reference>
<keyword evidence="1" id="KW-0812">Transmembrane</keyword>
<feature type="transmembrane region" description="Helical" evidence="1">
    <location>
        <begin position="12"/>
        <end position="32"/>
    </location>
</feature>